<dbReference type="InterPro" id="IPR025484">
    <property type="entry name" value="DUF4376"/>
</dbReference>
<evidence type="ECO:0000313" key="3">
    <source>
        <dbReference type="Proteomes" id="UP000265955"/>
    </source>
</evidence>
<comment type="caution">
    <text evidence="2">The sequence shown here is derived from an EMBL/GenBank/DDBJ whole genome shotgun (WGS) entry which is preliminary data.</text>
</comment>
<organism evidence="2 3">
    <name type="scientific">Noviherbaspirillum saxi</name>
    <dbReference type="NCBI Taxonomy" id="2320863"/>
    <lineage>
        <taxon>Bacteria</taxon>
        <taxon>Pseudomonadati</taxon>
        <taxon>Pseudomonadota</taxon>
        <taxon>Betaproteobacteria</taxon>
        <taxon>Burkholderiales</taxon>
        <taxon>Oxalobacteraceae</taxon>
        <taxon>Noviherbaspirillum</taxon>
    </lineage>
</organism>
<gene>
    <name evidence="2" type="ORF">D3871_11185</name>
</gene>
<dbReference type="EMBL" id="QYUO01000001">
    <property type="protein sequence ID" value="RJF99008.1"/>
    <property type="molecule type" value="Genomic_DNA"/>
</dbReference>
<sequence>MRLLIIGSTILADELADTIVETDDTYTVGETVFCKVQGEFAVIDLDVPEGFTARDYLYVDGQLVRKDPPPVSQSVKDAKNAQIDQWREEANNTVFTHQGKVIACDSLSFKDIASTASHIALFGTFPPDFPGGWKAKDKSIIPMPTIEHFKTFYASMAAQGTANFNKSQQLKAALATATTQVQVDEIVW</sequence>
<evidence type="ECO:0000313" key="2">
    <source>
        <dbReference type="EMBL" id="RJF99008.1"/>
    </source>
</evidence>
<name>A0A3A3FWK3_9BURK</name>
<protein>
    <submittedName>
        <fullName evidence="2">DUF4376 domain-containing protein</fullName>
    </submittedName>
</protein>
<dbReference type="OrthoDB" id="8778582at2"/>
<dbReference type="RefSeq" id="WP_119768954.1">
    <property type="nucleotide sequence ID" value="NZ_QYUO01000001.1"/>
</dbReference>
<evidence type="ECO:0000259" key="1">
    <source>
        <dbReference type="Pfam" id="PF14301"/>
    </source>
</evidence>
<proteinExistence type="predicted"/>
<keyword evidence="3" id="KW-1185">Reference proteome</keyword>
<dbReference type="Proteomes" id="UP000265955">
    <property type="component" value="Unassembled WGS sequence"/>
</dbReference>
<dbReference type="AlphaFoldDB" id="A0A3A3FWK3"/>
<feature type="domain" description="DUF4376" evidence="1">
    <location>
        <begin position="75"/>
        <end position="184"/>
    </location>
</feature>
<accession>A0A3A3FWK3</accession>
<dbReference type="Pfam" id="PF14301">
    <property type="entry name" value="DUF4376"/>
    <property type="match status" value="1"/>
</dbReference>
<reference evidence="3" key="1">
    <citation type="submission" date="2018-09" db="EMBL/GenBank/DDBJ databases">
        <authorList>
            <person name="Zhu H."/>
        </authorList>
    </citation>
    <scope>NUCLEOTIDE SEQUENCE [LARGE SCALE GENOMIC DNA]</scope>
    <source>
        <strain evidence="3">K1R23-30</strain>
    </source>
</reference>